<evidence type="ECO:0008006" key="5">
    <source>
        <dbReference type="Google" id="ProtNLM"/>
    </source>
</evidence>
<feature type="chain" id="PRO_5026868394" description="DNA modification methylase" evidence="2">
    <location>
        <begin position="31"/>
        <end position="184"/>
    </location>
</feature>
<dbReference type="AlphaFoldDB" id="A0A6L6XS56"/>
<feature type="region of interest" description="Disordered" evidence="1">
    <location>
        <begin position="157"/>
        <end position="184"/>
    </location>
</feature>
<gene>
    <name evidence="3" type="ORF">GON03_09085</name>
</gene>
<dbReference type="EMBL" id="WSEK01000004">
    <property type="protein sequence ID" value="MVQ49336.1"/>
    <property type="molecule type" value="Genomic_DNA"/>
</dbReference>
<dbReference type="PROSITE" id="PS51257">
    <property type="entry name" value="PROKAR_LIPOPROTEIN"/>
    <property type="match status" value="1"/>
</dbReference>
<name>A0A6L6XS56_9ACTN</name>
<keyword evidence="2" id="KW-0732">Signal</keyword>
<keyword evidence="4" id="KW-1185">Reference proteome</keyword>
<reference evidence="3 4" key="1">
    <citation type="submission" date="2019-12" db="EMBL/GenBank/DDBJ databases">
        <authorList>
            <person name="Huq M.A."/>
        </authorList>
    </citation>
    <scope>NUCLEOTIDE SEQUENCE [LARGE SCALE GENOMIC DNA]</scope>
    <source>
        <strain evidence="3 4">MAH-18</strain>
    </source>
</reference>
<dbReference type="RefSeq" id="WP_157341931.1">
    <property type="nucleotide sequence ID" value="NZ_WSEK01000004.1"/>
</dbReference>
<sequence>MPLRRPARLLAAGALVLAAPALTSCGFDYATDRVYTPGVGTNDRSQTVDVLGAVVVSAEDGSGTLVATFVNNDNEADATITDVAGAGDDAELTVEGFSTITVPANGLVNLADAETPITVSGDFDSGAFLTLQFTFGDGSTVEQDVPTVPDCYEYAGLDESADTPTPADECEPQAPVGEVESAEH</sequence>
<organism evidence="3 4">
    <name type="scientific">Nocardioides agri</name>
    <dbReference type="NCBI Taxonomy" id="2682843"/>
    <lineage>
        <taxon>Bacteria</taxon>
        <taxon>Bacillati</taxon>
        <taxon>Actinomycetota</taxon>
        <taxon>Actinomycetes</taxon>
        <taxon>Propionibacteriales</taxon>
        <taxon>Nocardioidaceae</taxon>
        <taxon>Nocardioides</taxon>
    </lineage>
</organism>
<accession>A0A6L6XS56</accession>
<evidence type="ECO:0000256" key="1">
    <source>
        <dbReference type="SAM" id="MobiDB-lite"/>
    </source>
</evidence>
<feature type="signal peptide" evidence="2">
    <location>
        <begin position="1"/>
        <end position="30"/>
    </location>
</feature>
<evidence type="ECO:0000313" key="3">
    <source>
        <dbReference type="EMBL" id="MVQ49336.1"/>
    </source>
</evidence>
<evidence type="ECO:0000313" key="4">
    <source>
        <dbReference type="Proteomes" id="UP000473525"/>
    </source>
</evidence>
<evidence type="ECO:0000256" key="2">
    <source>
        <dbReference type="SAM" id="SignalP"/>
    </source>
</evidence>
<proteinExistence type="predicted"/>
<dbReference type="Proteomes" id="UP000473525">
    <property type="component" value="Unassembled WGS sequence"/>
</dbReference>
<comment type="caution">
    <text evidence="3">The sequence shown here is derived from an EMBL/GenBank/DDBJ whole genome shotgun (WGS) entry which is preliminary data.</text>
</comment>
<protein>
    <recommendedName>
        <fullName evidence="5">DNA modification methylase</fullName>
    </recommendedName>
</protein>